<evidence type="ECO:0000313" key="3">
    <source>
        <dbReference type="EMBL" id="MBU3839164.1"/>
    </source>
</evidence>
<feature type="domain" description="DUF6850" evidence="2">
    <location>
        <begin position="55"/>
        <end position="537"/>
    </location>
</feature>
<dbReference type="InterPro" id="IPR049236">
    <property type="entry name" value="DUF6850"/>
</dbReference>
<name>A0A948TE25_9BACT</name>
<gene>
    <name evidence="3" type="ORF">H9777_12815</name>
</gene>
<protein>
    <recommendedName>
        <fullName evidence="2">DUF6850 domain-containing protein</fullName>
    </recommendedName>
</protein>
<dbReference type="Pfam" id="PF21012">
    <property type="entry name" value="DUF6850"/>
    <property type="match status" value="1"/>
</dbReference>
<feature type="chain" id="PRO_5037521482" description="DUF6850 domain-containing protein" evidence="1">
    <location>
        <begin position="28"/>
        <end position="537"/>
    </location>
</feature>
<feature type="signal peptide" evidence="1">
    <location>
        <begin position="1"/>
        <end position="27"/>
    </location>
</feature>
<sequence length="537" mass="60825">MYLRNTRNLRMAMATGIILLVAIPVRADNNHAVADMDYDETILKFYASQSENVSFLTEMKCSNLSYLEMNAHIRKGDMVNYYQSDDSRDFEIRTESYYRFNERLILSGAISYGMDKGNNMSGSVFINPEYTPFDIVEVDKSNAGVKRREWYSLGGKAGYSLNSRISLGASLEYAVENYAKFKDLRHQNSMMDLNLSFGGKYKITDNVTLGSAYVYRRNIQRVSFNIYGNTDRQYTSLISFGGFYGRSELFGESGYTSNALPLFTQTNGGALQLLWETTGMKWFNEFGYYKDNGQFGTGSSTSITYSNHNSTVLEYKSKLIIEKPRISHVLELNVFSKSLENNENSYKESTDANGVSQIVYYGSNKVGEKEWKGVDITYSILSGKGIRRSEWSAGIDAGYYSRLVKASQYPFYRKQDINTVHAGLFARKNWFKKKNIYTMLIKGGYSTGWGNMNEDGTYTVVSENQKVPVSLDNLLVQEYDYNIASQVKLCVSLGYERGISEKLSLYSSVDFSFLTALNTSMKGKKHFVCGLSAGVKF</sequence>
<evidence type="ECO:0000259" key="2">
    <source>
        <dbReference type="Pfam" id="PF21012"/>
    </source>
</evidence>
<dbReference type="InterPro" id="IPR011250">
    <property type="entry name" value="OMP/PagP_B-barrel"/>
</dbReference>
<dbReference type="EMBL" id="JAHLFW010000108">
    <property type="protein sequence ID" value="MBU3839164.1"/>
    <property type="molecule type" value="Genomic_DNA"/>
</dbReference>
<dbReference type="SUPFAM" id="SSF56925">
    <property type="entry name" value="OMPA-like"/>
    <property type="match status" value="1"/>
</dbReference>
<accession>A0A948TE25</accession>
<reference evidence="3" key="2">
    <citation type="submission" date="2021-04" db="EMBL/GenBank/DDBJ databases">
        <authorList>
            <person name="Gilroy R."/>
        </authorList>
    </citation>
    <scope>NUCLEOTIDE SEQUENCE</scope>
    <source>
        <strain evidence="3">G4-2901</strain>
    </source>
</reference>
<evidence type="ECO:0000313" key="4">
    <source>
        <dbReference type="Proteomes" id="UP000783796"/>
    </source>
</evidence>
<evidence type="ECO:0000256" key="1">
    <source>
        <dbReference type="SAM" id="SignalP"/>
    </source>
</evidence>
<reference evidence="3" key="1">
    <citation type="journal article" date="2021" name="PeerJ">
        <title>Extensive microbial diversity within the chicken gut microbiome revealed by metagenomics and culture.</title>
        <authorList>
            <person name="Gilroy R."/>
            <person name="Ravi A."/>
            <person name="Getino M."/>
            <person name="Pursley I."/>
            <person name="Horton D.L."/>
            <person name="Alikhan N.F."/>
            <person name="Baker D."/>
            <person name="Gharbi K."/>
            <person name="Hall N."/>
            <person name="Watson M."/>
            <person name="Adriaenssens E.M."/>
            <person name="Foster-Nyarko E."/>
            <person name="Jarju S."/>
            <person name="Secka A."/>
            <person name="Antonio M."/>
            <person name="Oren A."/>
            <person name="Chaudhuri R.R."/>
            <person name="La Ragione R."/>
            <person name="Hildebrand F."/>
            <person name="Pallen M.J."/>
        </authorList>
    </citation>
    <scope>NUCLEOTIDE SEQUENCE</scope>
    <source>
        <strain evidence="3">G4-2901</strain>
    </source>
</reference>
<comment type="caution">
    <text evidence="3">The sequence shown here is derived from an EMBL/GenBank/DDBJ whole genome shotgun (WGS) entry which is preliminary data.</text>
</comment>
<keyword evidence="1" id="KW-0732">Signal</keyword>
<organism evidence="3 4">
    <name type="scientific">Candidatus Phocaeicola faecigallinarum</name>
    <dbReference type="NCBI Taxonomy" id="2838732"/>
    <lineage>
        <taxon>Bacteria</taxon>
        <taxon>Pseudomonadati</taxon>
        <taxon>Bacteroidota</taxon>
        <taxon>Bacteroidia</taxon>
        <taxon>Bacteroidales</taxon>
        <taxon>Bacteroidaceae</taxon>
        <taxon>Phocaeicola</taxon>
    </lineage>
</organism>
<dbReference type="AlphaFoldDB" id="A0A948TE25"/>
<dbReference type="Proteomes" id="UP000783796">
    <property type="component" value="Unassembled WGS sequence"/>
</dbReference>
<proteinExistence type="predicted"/>